<dbReference type="RefSeq" id="WP_145717243.1">
    <property type="nucleotide sequence ID" value="NZ_BAAAFY010000004.1"/>
</dbReference>
<evidence type="ECO:0000256" key="12">
    <source>
        <dbReference type="PIRSR" id="PIRSR000447-1"/>
    </source>
</evidence>
<keyword evidence="5 11" id="KW-0444">Lipid biosynthesis</keyword>
<dbReference type="PROSITE" id="PS52004">
    <property type="entry name" value="KS3_2"/>
    <property type="match status" value="1"/>
</dbReference>
<comment type="similarity">
    <text evidence="2 11 13">Belongs to the thiolase-like superfamily. Beta-ketoacyl-ACP synthases family.</text>
</comment>
<evidence type="ECO:0000256" key="3">
    <source>
        <dbReference type="ARBA" id="ARBA00012356"/>
    </source>
</evidence>
<dbReference type="PROSITE" id="PS00606">
    <property type="entry name" value="KS3_1"/>
    <property type="match status" value="1"/>
</dbReference>
<dbReference type="InterPro" id="IPR014030">
    <property type="entry name" value="Ketoacyl_synth_N"/>
</dbReference>
<evidence type="ECO:0000256" key="6">
    <source>
        <dbReference type="ARBA" id="ARBA00022679"/>
    </source>
</evidence>
<keyword evidence="7" id="KW-0276">Fatty acid metabolism</keyword>
<dbReference type="Gene3D" id="3.40.47.10">
    <property type="match status" value="1"/>
</dbReference>
<dbReference type="InterPro" id="IPR018201">
    <property type="entry name" value="Ketoacyl_synth_AS"/>
</dbReference>
<dbReference type="NCBIfam" id="TIGR03150">
    <property type="entry name" value="fabF"/>
    <property type="match status" value="1"/>
</dbReference>
<evidence type="ECO:0000256" key="7">
    <source>
        <dbReference type="ARBA" id="ARBA00022832"/>
    </source>
</evidence>
<dbReference type="GO" id="GO:0006633">
    <property type="term" value="P:fatty acid biosynthetic process"/>
    <property type="evidence" value="ECO:0007669"/>
    <property type="project" value="UniProtKB-UniRule"/>
</dbReference>
<dbReference type="FunFam" id="3.40.47.10:FF:000018">
    <property type="entry name" value="3-oxoacyl-[acyl-carrier-protein] synthase 2"/>
    <property type="match status" value="1"/>
</dbReference>
<evidence type="ECO:0000256" key="5">
    <source>
        <dbReference type="ARBA" id="ARBA00022516"/>
    </source>
</evidence>
<accession>A0A562T2N2</accession>
<dbReference type="PANTHER" id="PTHR11712:SF336">
    <property type="entry name" value="3-OXOACYL-[ACYL-CARRIER-PROTEIN] SYNTHASE, MITOCHONDRIAL"/>
    <property type="match status" value="1"/>
</dbReference>
<evidence type="ECO:0000256" key="10">
    <source>
        <dbReference type="ARBA" id="ARBA00023315"/>
    </source>
</evidence>
<dbReference type="InterPro" id="IPR014031">
    <property type="entry name" value="Ketoacyl_synth_C"/>
</dbReference>
<dbReference type="SUPFAM" id="SSF53901">
    <property type="entry name" value="Thiolase-like"/>
    <property type="match status" value="2"/>
</dbReference>
<comment type="function">
    <text evidence="11">Involved in the type II fatty acid elongation cycle. Catalyzes the elongation of a wide range of acyl-ACP by the addition of two carbons from malonyl-ACP to an acyl acceptor. Can efficiently catalyze the conversion of palmitoleoyl-ACP (cis-hexadec-9-enoyl-ACP) to cis-vaccenoyl-ACP (cis-octadec-11-enoyl-ACP), an essential step in the thermal regulation of fatty acid composition.</text>
</comment>
<dbReference type="SMART" id="SM00825">
    <property type="entry name" value="PKS_KS"/>
    <property type="match status" value="1"/>
</dbReference>
<feature type="domain" description="Ketosynthase family 3 (KS3)" evidence="14">
    <location>
        <begin position="1"/>
        <end position="412"/>
    </location>
</feature>
<comment type="catalytic activity">
    <reaction evidence="11">
        <text>a fatty acyl-[ACP] + malonyl-[ACP] + H(+) = a 3-oxoacyl-[ACP] + holo-[ACP] + CO2</text>
        <dbReference type="Rhea" id="RHEA:22836"/>
        <dbReference type="Rhea" id="RHEA-COMP:9623"/>
        <dbReference type="Rhea" id="RHEA-COMP:9685"/>
        <dbReference type="Rhea" id="RHEA-COMP:9916"/>
        <dbReference type="Rhea" id="RHEA-COMP:14125"/>
        <dbReference type="ChEBI" id="CHEBI:15378"/>
        <dbReference type="ChEBI" id="CHEBI:16526"/>
        <dbReference type="ChEBI" id="CHEBI:64479"/>
        <dbReference type="ChEBI" id="CHEBI:78449"/>
        <dbReference type="ChEBI" id="CHEBI:78776"/>
        <dbReference type="ChEBI" id="CHEBI:138651"/>
    </reaction>
</comment>
<proteinExistence type="inferred from homology"/>
<evidence type="ECO:0000256" key="11">
    <source>
        <dbReference type="PIRNR" id="PIRNR000447"/>
    </source>
</evidence>
<keyword evidence="10 11" id="KW-0012">Acyltransferase</keyword>
<evidence type="ECO:0000256" key="2">
    <source>
        <dbReference type="ARBA" id="ARBA00008467"/>
    </source>
</evidence>
<dbReference type="InterPro" id="IPR016039">
    <property type="entry name" value="Thiolase-like"/>
</dbReference>
<feature type="active site" description="For beta-ketoacyl synthase activity" evidence="12">
    <location>
        <position position="163"/>
    </location>
</feature>
<protein>
    <recommendedName>
        <fullName evidence="4 11">3-oxoacyl-[acyl-carrier-protein] synthase 2</fullName>
        <ecNumber evidence="3 11">2.3.1.179</ecNumber>
    </recommendedName>
</protein>
<dbReference type="OrthoDB" id="9808669at2"/>
<dbReference type="EMBL" id="VLLG01000004">
    <property type="protein sequence ID" value="TWI87000.1"/>
    <property type="molecule type" value="Genomic_DNA"/>
</dbReference>
<dbReference type="CDD" id="cd00834">
    <property type="entry name" value="KAS_I_II"/>
    <property type="match status" value="1"/>
</dbReference>
<dbReference type="GO" id="GO:0005829">
    <property type="term" value="C:cytosol"/>
    <property type="evidence" value="ECO:0007669"/>
    <property type="project" value="TreeGrafter"/>
</dbReference>
<evidence type="ECO:0000256" key="9">
    <source>
        <dbReference type="ARBA" id="ARBA00023160"/>
    </source>
</evidence>
<evidence type="ECO:0000313" key="15">
    <source>
        <dbReference type="EMBL" id="TWI87000.1"/>
    </source>
</evidence>
<evidence type="ECO:0000313" key="16">
    <source>
        <dbReference type="Proteomes" id="UP000316778"/>
    </source>
</evidence>
<comment type="catalytic activity">
    <reaction evidence="11">
        <text>(9Z)-hexadecenoyl-[ACP] + malonyl-[ACP] + H(+) = 3-oxo-(11Z)-octadecenoyl-[ACP] + holo-[ACP] + CO2</text>
        <dbReference type="Rhea" id="RHEA:55040"/>
        <dbReference type="Rhea" id="RHEA-COMP:9623"/>
        <dbReference type="Rhea" id="RHEA-COMP:9685"/>
        <dbReference type="Rhea" id="RHEA-COMP:10800"/>
        <dbReference type="Rhea" id="RHEA-COMP:14074"/>
        <dbReference type="ChEBI" id="CHEBI:15378"/>
        <dbReference type="ChEBI" id="CHEBI:16526"/>
        <dbReference type="ChEBI" id="CHEBI:64479"/>
        <dbReference type="ChEBI" id="CHEBI:78449"/>
        <dbReference type="ChEBI" id="CHEBI:83989"/>
        <dbReference type="ChEBI" id="CHEBI:138538"/>
        <dbReference type="EC" id="2.3.1.179"/>
    </reaction>
</comment>
<dbReference type="PIRSF" id="PIRSF000447">
    <property type="entry name" value="KAS_II"/>
    <property type="match status" value="1"/>
</dbReference>
<keyword evidence="16" id="KW-1185">Reference proteome</keyword>
<dbReference type="InterPro" id="IPR017568">
    <property type="entry name" value="3-oxoacyl-ACP_synth-2"/>
</dbReference>
<comment type="caution">
    <text evidence="15">The sequence shown here is derived from an EMBL/GenBank/DDBJ whole genome shotgun (WGS) entry which is preliminary data.</text>
</comment>
<gene>
    <name evidence="15" type="ORF">LX66_4268</name>
</gene>
<organism evidence="15 16">
    <name type="scientific">Chitinophaga japonensis</name>
    <name type="common">Flexibacter japonensis</name>
    <dbReference type="NCBI Taxonomy" id="104662"/>
    <lineage>
        <taxon>Bacteria</taxon>
        <taxon>Pseudomonadati</taxon>
        <taxon>Bacteroidota</taxon>
        <taxon>Chitinophagia</taxon>
        <taxon>Chitinophagales</taxon>
        <taxon>Chitinophagaceae</taxon>
        <taxon>Chitinophaga</taxon>
    </lineage>
</organism>
<keyword evidence="6 11" id="KW-0808">Transferase</keyword>
<comment type="pathway">
    <text evidence="1 11">Lipid metabolism; fatty acid biosynthesis.</text>
</comment>
<dbReference type="NCBIfam" id="NF005589">
    <property type="entry name" value="PRK07314.1"/>
    <property type="match status" value="1"/>
</dbReference>
<dbReference type="GO" id="GO:0004315">
    <property type="term" value="F:3-oxoacyl-[acyl-carrier-protein] synthase activity"/>
    <property type="evidence" value="ECO:0007669"/>
    <property type="project" value="UniProtKB-UniRule"/>
</dbReference>
<sequence>MKRAVITGLGALTPIGNNTAAFWDNLVAGKSGAARITRFDPSRFRTQFAGEIRDFDPGTVLEKGEIRKTDPFTQYALVAAAEAIQDAGLDIGKMDPFDAGVIWGSGQGGMQTFEEQVKEYTEGGFNPRFSPFFVPKLIANMAAGMISIKYGLMGINYTTVSACSTSNTAIMDALNYIRLGKAKVIVTGGSEAPVTEASVGGFCAMKAMSVRNDDPATASRPFDTQRDGFVMGEGAGALVLEEYEHAKARGAHIYAEVAGAAMTADAYHMTATHPEGLGAFRAMELALEDAGLNKEAVDYLNAHATSTPVGDLSEIAAITRLFGEQPAHLHISATKSMTGHLLGAAGAIEAIACILSIKNGIIPPTINTTHLDPAIPAGVQIVLGEAIQKKVKAAISNTFGFGGHNGIVVFRDIP</sequence>
<name>A0A562T2N2_CHIJA</name>
<keyword evidence="8" id="KW-0443">Lipid metabolism</keyword>
<evidence type="ECO:0000259" key="14">
    <source>
        <dbReference type="PROSITE" id="PS52004"/>
    </source>
</evidence>
<dbReference type="AlphaFoldDB" id="A0A562T2N2"/>
<dbReference type="PANTHER" id="PTHR11712">
    <property type="entry name" value="POLYKETIDE SYNTHASE-RELATED"/>
    <property type="match status" value="1"/>
</dbReference>
<dbReference type="UniPathway" id="UPA00094"/>
<dbReference type="EC" id="2.3.1.179" evidence="3 11"/>
<evidence type="ECO:0000256" key="1">
    <source>
        <dbReference type="ARBA" id="ARBA00005194"/>
    </source>
</evidence>
<keyword evidence="9 11" id="KW-0275">Fatty acid biosynthesis</keyword>
<dbReference type="Pfam" id="PF00109">
    <property type="entry name" value="ketoacyl-synt"/>
    <property type="match status" value="1"/>
</dbReference>
<evidence type="ECO:0000256" key="8">
    <source>
        <dbReference type="ARBA" id="ARBA00023098"/>
    </source>
</evidence>
<dbReference type="InterPro" id="IPR020841">
    <property type="entry name" value="PKS_Beta-ketoAc_synthase_dom"/>
</dbReference>
<dbReference type="InterPro" id="IPR000794">
    <property type="entry name" value="Beta-ketoacyl_synthase"/>
</dbReference>
<dbReference type="Pfam" id="PF02801">
    <property type="entry name" value="Ketoacyl-synt_C"/>
    <property type="match status" value="1"/>
</dbReference>
<evidence type="ECO:0000256" key="13">
    <source>
        <dbReference type="RuleBase" id="RU003694"/>
    </source>
</evidence>
<evidence type="ECO:0000256" key="4">
    <source>
        <dbReference type="ARBA" id="ARBA00014657"/>
    </source>
</evidence>
<reference evidence="15 16" key="1">
    <citation type="journal article" date="2013" name="Stand. Genomic Sci.">
        <title>Genomic Encyclopedia of Type Strains, Phase I: The one thousand microbial genomes (KMG-I) project.</title>
        <authorList>
            <person name="Kyrpides N.C."/>
            <person name="Woyke T."/>
            <person name="Eisen J.A."/>
            <person name="Garrity G."/>
            <person name="Lilburn T.G."/>
            <person name="Beck B.J."/>
            <person name="Whitman W.B."/>
            <person name="Hugenholtz P."/>
            <person name="Klenk H.P."/>
        </authorList>
    </citation>
    <scope>NUCLEOTIDE SEQUENCE [LARGE SCALE GENOMIC DNA]</scope>
    <source>
        <strain evidence="15 16">DSM 13484</strain>
    </source>
</reference>
<dbReference type="Proteomes" id="UP000316778">
    <property type="component" value="Unassembled WGS sequence"/>
</dbReference>